<protein>
    <submittedName>
        <fullName evidence="2">Uncharacterized protein</fullName>
    </submittedName>
</protein>
<evidence type="ECO:0000313" key="2">
    <source>
        <dbReference type="EMBL" id="GGO99014.1"/>
    </source>
</evidence>
<dbReference type="AlphaFoldDB" id="A0A918E0M5"/>
<gene>
    <name evidence="2" type="ORF">GCM10012280_64500</name>
</gene>
<sequence length="71" mass="7697">MQPGHLTADDRGERGRVVREGLPEPCGAQSGLVGLPRELHRGVDPVLERECYANGHTDATDRRVTGIPARP</sequence>
<reference evidence="2" key="1">
    <citation type="journal article" date="2014" name="Int. J. Syst. Evol. Microbiol.">
        <title>Complete genome sequence of Corynebacterium casei LMG S-19264T (=DSM 44701T), isolated from a smear-ripened cheese.</title>
        <authorList>
            <consortium name="US DOE Joint Genome Institute (JGI-PGF)"/>
            <person name="Walter F."/>
            <person name="Albersmeier A."/>
            <person name="Kalinowski J."/>
            <person name="Ruckert C."/>
        </authorList>
    </citation>
    <scope>NUCLEOTIDE SEQUENCE</scope>
    <source>
        <strain evidence="2">CGMCC 4.7201</strain>
    </source>
</reference>
<keyword evidence="3" id="KW-1185">Reference proteome</keyword>
<proteinExistence type="predicted"/>
<feature type="compositionally biased region" description="Basic and acidic residues" evidence="1">
    <location>
        <begin position="7"/>
        <end position="22"/>
    </location>
</feature>
<comment type="caution">
    <text evidence="2">The sequence shown here is derived from an EMBL/GenBank/DDBJ whole genome shotgun (WGS) entry which is preliminary data.</text>
</comment>
<organism evidence="2 3">
    <name type="scientific">Wenjunlia tyrosinilytica</name>
    <dbReference type="NCBI Taxonomy" id="1544741"/>
    <lineage>
        <taxon>Bacteria</taxon>
        <taxon>Bacillati</taxon>
        <taxon>Actinomycetota</taxon>
        <taxon>Actinomycetes</taxon>
        <taxon>Kitasatosporales</taxon>
        <taxon>Streptomycetaceae</taxon>
        <taxon>Wenjunlia</taxon>
    </lineage>
</organism>
<reference evidence="2" key="2">
    <citation type="submission" date="2020-09" db="EMBL/GenBank/DDBJ databases">
        <authorList>
            <person name="Sun Q."/>
            <person name="Zhou Y."/>
        </authorList>
    </citation>
    <scope>NUCLEOTIDE SEQUENCE</scope>
    <source>
        <strain evidence="2">CGMCC 4.7201</strain>
    </source>
</reference>
<feature type="region of interest" description="Disordered" evidence="1">
    <location>
        <begin position="1"/>
        <end position="30"/>
    </location>
</feature>
<evidence type="ECO:0000256" key="1">
    <source>
        <dbReference type="SAM" id="MobiDB-lite"/>
    </source>
</evidence>
<evidence type="ECO:0000313" key="3">
    <source>
        <dbReference type="Proteomes" id="UP000641932"/>
    </source>
</evidence>
<dbReference type="EMBL" id="BMMS01000042">
    <property type="protein sequence ID" value="GGO99014.1"/>
    <property type="molecule type" value="Genomic_DNA"/>
</dbReference>
<name>A0A918E0M5_9ACTN</name>
<dbReference type="Proteomes" id="UP000641932">
    <property type="component" value="Unassembled WGS sequence"/>
</dbReference>
<accession>A0A918E0M5</accession>